<dbReference type="RefSeq" id="WP_117490288.1">
    <property type="nucleotide sequence ID" value="NZ_QVIG01000001.1"/>
</dbReference>
<dbReference type="AlphaFoldDB" id="A0A373A3P3"/>
<accession>A0A373A3P3</accession>
<organism evidence="2 3">
    <name type="scientific">Kitasatospora xanthocidica</name>
    <dbReference type="NCBI Taxonomy" id="83382"/>
    <lineage>
        <taxon>Bacteria</taxon>
        <taxon>Bacillati</taxon>
        <taxon>Actinomycetota</taxon>
        <taxon>Actinomycetes</taxon>
        <taxon>Kitasatosporales</taxon>
        <taxon>Streptomycetaceae</taxon>
        <taxon>Kitasatospora</taxon>
    </lineage>
</organism>
<evidence type="ECO:0000313" key="2">
    <source>
        <dbReference type="EMBL" id="RGD62065.1"/>
    </source>
</evidence>
<keyword evidence="3" id="KW-1185">Reference proteome</keyword>
<sequence length="119" mass="12853">MSGKEPAATPKRSKTRRTATSPGEQLAAAVQDLQTALEAVKDAGLEPMDLLEQLRDPLAVIDDTATTMREMRLEGVIAAYPDRSVPVYRISDASGLSPALVTRYAKQAGLELRNRRASS</sequence>
<protein>
    <submittedName>
        <fullName evidence="2">Uncharacterized protein</fullName>
    </submittedName>
</protein>
<evidence type="ECO:0000256" key="1">
    <source>
        <dbReference type="SAM" id="MobiDB-lite"/>
    </source>
</evidence>
<evidence type="ECO:0000313" key="3">
    <source>
        <dbReference type="Proteomes" id="UP000263377"/>
    </source>
</evidence>
<name>A0A373A3P3_9ACTN</name>
<comment type="caution">
    <text evidence="2">The sequence shown here is derived from an EMBL/GenBank/DDBJ whole genome shotgun (WGS) entry which is preliminary data.</text>
</comment>
<proteinExistence type="predicted"/>
<dbReference type="Proteomes" id="UP000263377">
    <property type="component" value="Unassembled WGS sequence"/>
</dbReference>
<feature type="region of interest" description="Disordered" evidence="1">
    <location>
        <begin position="1"/>
        <end position="25"/>
    </location>
</feature>
<reference evidence="2 3" key="1">
    <citation type="submission" date="2018-08" db="EMBL/GenBank/DDBJ databases">
        <title>Diversity &amp; Physiological Properties of Lignin-Decomposing Actinobacteria from Soil.</title>
        <authorList>
            <person name="Roh S.G."/>
            <person name="Kim S.B."/>
        </authorList>
    </citation>
    <scope>NUCLEOTIDE SEQUENCE [LARGE SCALE GENOMIC DNA]</scope>
    <source>
        <strain evidence="2 3">MMS17-GH009</strain>
    </source>
</reference>
<gene>
    <name evidence="2" type="ORF">DR950_33825</name>
</gene>
<dbReference type="EMBL" id="QVIG01000001">
    <property type="protein sequence ID" value="RGD62065.1"/>
    <property type="molecule type" value="Genomic_DNA"/>
</dbReference>